<reference evidence="8 9" key="1">
    <citation type="submission" date="2021-12" db="EMBL/GenBank/DDBJ databases">
        <title>Discovery of the Pendulisporaceae a myxobacterial family with distinct sporulation behavior and unique specialized metabolism.</title>
        <authorList>
            <person name="Garcia R."/>
            <person name="Popoff A."/>
            <person name="Bader C.D."/>
            <person name="Loehr J."/>
            <person name="Walesch S."/>
            <person name="Walt C."/>
            <person name="Boldt J."/>
            <person name="Bunk B."/>
            <person name="Haeckl F.J.F.P.J."/>
            <person name="Gunesch A.P."/>
            <person name="Birkelbach J."/>
            <person name="Nuebel U."/>
            <person name="Pietschmann T."/>
            <person name="Bach T."/>
            <person name="Mueller R."/>
        </authorList>
    </citation>
    <scope>NUCLEOTIDE SEQUENCE [LARGE SCALE GENOMIC DNA]</scope>
    <source>
        <strain evidence="8 9">MSr11954</strain>
    </source>
</reference>
<dbReference type="Pfam" id="PF00069">
    <property type="entry name" value="Pkinase"/>
    <property type="match status" value="1"/>
</dbReference>
<evidence type="ECO:0000256" key="1">
    <source>
        <dbReference type="ARBA" id="ARBA00022679"/>
    </source>
</evidence>
<name>A0ABZ2MA62_9BACT</name>
<dbReference type="SUPFAM" id="SSF56112">
    <property type="entry name" value="Protein kinase-like (PK-like)"/>
    <property type="match status" value="1"/>
</dbReference>
<dbReference type="EMBL" id="CP089984">
    <property type="protein sequence ID" value="WXB19401.1"/>
    <property type="molecule type" value="Genomic_DNA"/>
</dbReference>
<proteinExistence type="predicted"/>
<feature type="binding site" evidence="5">
    <location>
        <position position="44"/>
    </location>
    <ligand>
        <name>ATP</name>
        <dbReference type="ChEBI" id="CHEBI:30616"/>
    </ligand>
</feature>
<dbReference type="SMART" id="SM00220">
    <property type="entry name" value="S_TKc"/>
    <property type="match status" value="1"/>
</dbReference>
<keyword evidence="1" id="KW-0808">Transferase</keyword>
<dbReference type="PROSITE" id="PS50011">
    <property type="entry name" value="PROTEIN_KINASE_DOM"/>
    <property type="match status" value="1"/>
</dbReference>
<accession>A0ABZ2MA62</accession>
<dbReference type="Proteomes" id="UP001370348">
    <property type="component" value="Chromosome"/>
</dbReference>
<dbReference type="CDD" id="cd14014">
    <property type="entry name" value="STKc_PknB_like"/>
    <property type="match status" value="1"/>
</dbReference>
<dbReference type="PANTHER" id="PTHR43289:SF6">
    <property type="entry name" value="SERINE_THREONINE-PROTEIN KINASE NEKL-3"/>
    <property type="match status" value="1"/>
</dbReference>
<evidence type="ECO:0000256" key="4">
    <source>
        <dbReference type="ARBA" id="ARBA00022840"/>
    </source>
</evidence>
<evidence type="ECO:0000256" key="2">
    <source>
        <dbReference type="ARBA" id="ARBA00022741"/>
    </source>
</evidence>
<evidence type="ECO:0000313" key="9">
    <source>
        <dbReference type="Proteomes" id="UP001370348"/>
    </source>
</evidence>
<organism evidence="8 9">
    <name type="scientific">Pendulispora albinea</name>
    <dbReference type="NCBI Taxonomy" id="2741071"/>
    <lineage>
        <taxon>Bacteria</taxon>
        <taxon>Pseudomonadati</taxon>
        <taxon>Myxococcota</taxon>
        <taxon>Myxococcia</taxon>
        <taxon>Myxococcales</taxon>
        <taxon>Sorangiineae</taxon>
        <taxon>Pendulisporaceae</taxon>
        <taxon>Pendulispora</taxon>
    </lineage>
</organism>
<dbReference type="PROSITE" id="PS00108">
    <property type="entry name" value="PROTEIN_KINASE_ST"/>
    <property type="match status" value="1"/>
</dbReference>
<dbReference type="Gene3D" id="3.30.200.20">
    <property type="entry name" value="Phosphorylase Kinase, domain 1"/>
    <property type="match status" value="1"/>
</dbReference>
<evidence type="ECO:0000256" key="5">
    <source>
        <dbReference type="PROSITE-ProRule" id="PRU10141"/>
    </source>
</evidence>
<evidence type="ECO:0000256" key="3">
    <source>
        <dbReference type="ARBA" id="ARBA00022777"/>
    </source>
</evidence>
<dbReference type="InterPro" id="IPR011009">
    <property type="entry name" value="Kinase-like_dom_sf"/>
</dbReference>
<dbReference type="Gene3D" id="1.10.510.10">
    <property type="entry name" value="Transferase(Phosphotransferase) domain 1"/>
    <property type="match status" value="1"/>
</dbReference>
<keyword evidence="6" id="KW-1133">Transmembrane helix</keyword>
<evidence type="ECO:0000313" key="8">
    <source>
        <dbReference type="EMBL" id="WXB19401.1"/>
    </source>
</evidence>
<keyword evidence="4 5" id="KW-0067">ATP-binding</keyword>
<evidence type="ECO:0000259" key="7">
    <source>
        <dbReference type="PROSITE" id="PS50011"/>
    </source>
</evidence>
<keyword evidence="2 5" id="KW-0547">Nucleotide-binding</keyword>
<keyword evidence="9" id="KW-1185">Reference proteome</keyword>
<dbReference type="RefSeq" id="WP_394829019.1">
    <property type="nucleotide sequence ID" value="NZ_CP089984.1"/>
</dbReference>
<dbReference type="PROSITE" id="PS00107">
    <property type="entry name" value="PROTEIN_KINASE_ATP"/>
    <property type="match status" value="1"/>
</dbReference>
<protein>
    <submittedName>
        <fullName evidence="8">Serine/threonine protein kinase</fullName>
    </submittedName>
</protein>
<dbReference type="InterPro" id="IPR000719">
    <property type="entry name" value="Prot_kinase_dom"/>
</dbReference>
<feature type="transmembrane region" description="Helical" evidence="6">
    <location>
        <begin position="346"/>
        <end position="368"/>
    </location>
</feature>
<keyword evidence="6" id="KW-0812">Transmembrane</keyword>
<dbReference type="InterPro" id="IPR017441">
    <property type="entry name" value="Protein_kinase_ATP_BS"/>
</dbReference>
<gene>
    <name evidence="8" type="ORF">LZC94_19490</name>
</gene>
<keyword evidence="6" id="KW-0472">Membrane</keyword>
<sequence length="377" mass="40951">MHASVQIGDVLASKYRIESILGTGAMGVVVSARHVQLGSRVALKFMLPEVLAVRGAAARFLREARAAARLRGEHIVRVSDVGTLETGAPYIVMEFLEGSDLDAVLRARGPLPVREALGYVLDACEALDEAHRAGIVHRDIKPKNLFLTRRPNGTALIKVLDFGISKLTDAAEDFHATATRTGAVLGSPAFMAPEQIRSAKHVDARADIYALGSLVYYLVSKTFPFDAETIGELFGKVLYLEPMPLRARRPNVPASLEAIVSRCLQKDPLARFPDVRELMSALRSVLDAMPPARNESLAARELHIEARFQQRARAADPVSHATAQSTFRHAAISSARALNPKRARPALLTGLSFVVAFVLLVAGDVSAVRLRLTYRGL</sequence>
<dbReference type="PANTHER" id="PTHR43289">
    <property type="entry name" value="MITOGEN-ACTIVATED PROTEIN KINASE KINASE KINASE 20-RELATED"/>
    <property type="match status" value="1"/>
</dbReference>
<keyword evidence="8" id="KW-0723">Serine/threonine-protein kinase</keyword>
<dbReference type="GO" id="GO:0004674">
    <property type="term" value="F:protein serine/threonine kinase activity"/>
    <property type="evidence" value="ECO:0007669"/>
    <property type="project" value="UniProtKB-KW"/>
</dbReference>
<dbReference type="InterPro" id="IPR008271">
    <property type="entry name" value="Ser/Thr_kinase_AS"/>
</dbReference>
<evidence type="ECO:0000256" key="6">
    <source>
        <dbReference type="SAM" id="Phobius"/>
    </source>
</evidence>
<feature type="domain" description="Protein kinase" evidence="7">
    <location>
        <begin position="15"/>
        <end position="286"/>
    </location>
</feature>
<keyword evidence="3 8" id="KW-0418">Kinase</keyword>